<keyword evidence="3" id="KW-1185">Reference proteome</keyword>
<gene>
    <name evidence="2" type="ORF">SAMN02745178_00581</name>
</gene>
<dbReference type="Proteomes" id="UP000190286">
    <property type="component" value="Unassembled WGS sequence"/>
</dbReference>
<protein>
    <submittedName>
        <fullName evidence="2">Acetyltransferase (GNAT) domain-containing protein</fullName>
    </submittedName>
</protein>
<dbReference type="STRING" id="745368.SAMN02745178_00581"/>
<dbReference type="OrthoDB" id="1843469at2"/>
<feature type="domain" description="N-acetyltransferase" evidence="1">
    <location>
        <begin position="120"/>
        <end position="261"/>
    </location>
</feature>
<dbReference type="GO" id="GO:0016747">
    <property type="term" value="F:acyltransferase activity, transferring groups other than amino-acyl groups"/>
    <property type="evidence" value="ECO:0007669"/>
    <property type="project" value="InterPro"/>
</dbReference>
<evidence type="ECO:0000259" key="1">
    <source>
        <dbReference type="PROSITE" id="PS51186"/>
    </source>
</evidence>
<dbReference type="AlphaFoldDB" id="A0A1T4WGT4"/>
<keyword evidence="2" id="KW-0808">Transferase</keyword>
<dbReference type="EMBL" id="FUYF01000002">
    <property type="protein sequence ID" value="SKA76379.1"/>
    <property type="molecule type" value="Genomic_DNA"/>
</dbReference>
<evidence type="ECO:0000313" key="2">
    <source>
        <dbReference type="EMBL" id="SKA76379.1"/>
    </source>
</evidence>
<sequence>MIQSASTSELQTEFLRRIAHKPYFEATLGTHLHLFGSHPASGWAFYLLPGSAVLELRGGSAVLCGALPGGEAGEDAREELTGFLRFLHADTLRTEHPLTLPGWQPAAPLTLWELPKGRALPLPPAPPAELVPDKAPSMLPVSRLVFAESDAEADEFYSAACTALAHGVGTCRALLHNGRPVCTVGCYEQSDTESYMAAGVTDPAWQGRGLARYLIVGLANELTAERAVRFACFPALCGFYAQLGFLQIGKIQHYTTDWNTT</sequence>
<dbReference type="InterPro" id="IPR016181">
    <property type="entry name" value="Acyl_CoA_acyltransferase"/>
</dbReference>
<dbReference type="RefSeq" id="WP_078783592.1">
    <property type="nucleotide sequence ID" value="NZ_FUYF01000002.1"/>
</dbReference>
<dbReference type="Pfam" id="PF00583">
    <property type="entry name" value="Acetyltransf_1"/>
    <property type="match status" value="1"/>
</dbReference>
<dbReference type="SUPFAM" id="SSF55729">
    <property type="entry name" value="Acyl-CoA N-acyltransferases (Nat)"/>
    <property type="match status" value="1"/>
</dbReference>
<dbReference type="Gene3D" id="3.40.630.30">
    <property type="match status" value="1"/>
</dbReference>
<dbReference type="InterPro" id="IPR000182">
    <property type="entry name" value="GNAT_dom"/>
</dbReference>
<dbReference type="PROSITE" id="PS51186">
    <property type="entry name" value="GNAT"/>
    <property type="match status" value="1"/>
</dbReference>
<name>A0A1T4WGT4_9FIRM</name>
<reference evidence="2 3" key="1">
    <citation type="submission" date="2017-02" db="EMBL/GenBank/DDBJ databases">
        <authorList>
            <person name="Peterson S.W."/>
        </authorList>
    </citation>
    <scope>NUCLEOTIDE SEQUENCE [LARGE SCALE GENOMIC DNA]</scope>
    <source>
        <strain evidence="2 3">ATCC 27749</strain>
    </source>
</reference>
<dbReference type="GeneID" id="93337072"/>
<accession>A0A1T4WGT4</accession>
<evidence type="ECO:0000313" key="3">
    <source>
        <dbReference type="Proteomes" id="UP000190286"/>
    </source>
</evidence>
<proteinExistence type="predicted"/>
<organism evidence="2 3">
    <name type="scientific">Gemmiger formicilis</name>
    <dbReference type="NCBI Taxonomy" id="745368"/>
    <lineage>
        <taxon>Bacteria</taxon>
        <taxon>Bacillati</taxon>
        <taxon>Bacillota</taxon>
        <taxon>Clostridia</taxon>
        <taxon>Eubacteriales</taxon>
        <taxon>Gemmiger</taxon>
    </lineage>
</organism>